<dbReference type="Pfam" id="PF02728">
    <property type="entry name" value="Cu_amine_oxidN3"/>
    <property type="match status" value="1"/>
</dbReference>
<evidence type="ECO:0000256" key="8">
    <source>
        <dbReference type="PIRSR" id="PIRSR600269-51"/>
    </source>
</evidence>
<dbReference type="Proteomes" id="UP000636709">
    <property type="component" value="Unassembled WGS sequence"/>
</dbReference>
<feature type="domain" description="KIB1-4 beta-propeller" evidence="14">
    <location>
        <begin position="105"/>
        <end position="334"/>
    </location>
</feature>
<dbReference type="Gene3D" id="2.70.98.20">
    <property type="entry name" value="Copper amine oxidase, catalytic domain"/>
    <property type="match status" value="2"/>
</dbReference>
<evidence type="ECO:0000256" key="7">
    <source>
        <dbReference type="PIRSR" id="PIRSR600269-50"/>
    </source>
</evidence>
<evidence type="ECO:0000256" key="4">
    <source>
        <dbReference type="ARBA" id="ARBA00023002"/>
    </source>
</evidence>
<dbReference type="SUPFAM" id="SSF54416">
    <property type="entry name" value="Amine oxidase N-terminal region"/>
    <property type="match status" value="2"/>
</dbReference>
<evidence type="ECO:0000256" key="5">
    <source>
        <dbReference type="ARBA" id="ARBA00023008"/>
    </source>
</evidence>
<evidence type="ECO:0000313" key="15">
    <source>
        <dbReference type="EMBL" id="KAF8664546.1"/>
    </source>
</evidence>
<comment type="caution">
    <text evidence="15">The sequence shown here is derived from an EMBL/GenBank/DDBJ whole genome shotgun (WGS) entry which is preliminary data.</text>
</comment>
<accession>A0A835AIF0</accession>
<feature type="domain" description="Copper amine oxidase catalytic" evidence="11">
    <location>
        <begin position="635"/>
        <end position="819"/>
    </location>
</feature>
<evidence type="ECO:0000259" key="11">
    <source>
        <dbReference type="Pfam" id="PF01179"/>
    </source>
</evidence>
<dbReference type="OrthoDB" id="734320at2759"/>
<keyword evidence="5 9" id="KW-0186">Copper</keyword>
<feature type="domain" description="KIB1-4 beta-propeller" evidence="14">
    <location>
        <begin position="1184"/>
        <end position="1419"/>
    </location>
</feature>
<dbReference type="InterPro" id="IPR049947">
    <property type="entry name" value="Cu_Am_Ox_Cu-bd"/>
</dbReference>
<evidence type="ECO:0000256" key="6">
    <source>
        <dbReference type="ARBA" id="ARBA00023157"/>
    </source>
</evidence>
<comment type="similarity">
    <text evidence="1 9">Belongs to the copper/topaquinone oxidase family.</text>
</comment>
<dbReference type="GO" id="GO:0009308">
    <property type="term" value="P:amine metabolic process"/>
    <property type="evidence" value="ECO:0007669"/>
    <property type="project" value="UniProtKB-UniRule"/>
</dbReference>
<dbReference type="InterPro" id="IPR036460">
    <property type="entry name" value="Cu_amine_oxidase_C_sf"/>
</dbReference>
<dbReference type="EC" id="1.4.3.-" evidence="9"/>
<keyword evidence="6" id="KW-1015">Disulfide bond</keyword>
<feature type="domain" description="Copper amine oxidase catalytic" evidence="11">
    <location>
        <begin position="943"/>
        <end position="1057"/>
    </location>
</feature>
<keyword evidence="16" id="KW-1185">Reference proteome</keyword>
<evidence type="ECO:0000313" key="16">
    <source>
        <dbReference type="Proteomes" id="UP000636709"/>
    </source>
</evidence>
<evidence type="ECO:0000256" key="10">
    <source>
        <dbReference type="SAM" id="MobiDB-lite"/>
    </source>
</evidence>
<evidence type="ECO:0000256" key="1">
    <source>
        <dbReference type="ARBA" id="ARBA00007983"/>
    </source>
</evidence>
<dbReference type="InterPro" id="IPR049948">
    <property type="entry name" value="Cu_Am_ox_TPQ-bd"/>
</dbReference>
<feature type="domain" description="Copper amine oxidase N3-terminal" evidence="13">
    <location>
        <begin position="513"/>
        <end position="610"/>
    </location>
</feature>
<proteinExistence type="inferred from homology"/>
<evidence type="ECO:0000259" key="13">
    <source>
        <dbReference type="Pfam" id="PF02728"/>
    </source>
</evidence>
<evidence type="ECO:0000256" key="3">
    <source>
        <dbReference type="ARBA" id="ARBA00022772"/>
    </source>
</evidence>
<feature type="active site" description="Proton acceptor" evidence="7">
    <location>
        <position position="712"/>
    </location>
</feature>
<dbReference type="InterPro" id="IPR015800">
    <property type="entry name" value="Cu_amine_oxidase_N2"/>
</dbReference>
<evidence type="ECO:0000259" key="14">
    <source>
        <dbReference type="Pfam" id="PF03478"/>
    </source>
</evidence>
<reference evidence="15" key="1">
    <citation type="submission" date="2020-07" db="EMBL/GenBank/DDBJ databases">
        <title>Genome sequence and genetic diversity analysis of an under-domesticated orphan crop, white fonio (Digitaria exilis).</title>
        <authorList>
            <person name="Bennetzen J.L."/>
            <person name="Chen S."/>
            <person name="Ma X."/>
            <person name="Wang X."/>
            <person name="Yssel A.E.J."/>
            <person name="Chaluvadi S.R."/>
            <person name="Johnson M."/>
            <person name="Gangashetty P."/>
            <person name="Hamidou F."/>
            <person name="Sanogo M.D."/>
            <person name="Zwaenepoel A."/>
            <person name="Wallace J."/>
            <person name="Van De Peer Y."/>
            <person name="Van Deynze A."/>
        </authorList>
    </citation>
    <scope>NUCLEOTIDE SEQUENCE</scope>
    <source>
        <tissue evidence="15">Leaves</tissue>
    </source>
</reference>
<keyword evidence="3 7" id="KW-0801">TPQ</keyword>
<dbReference type="InterPro" id="IPR015802">
    <property type="entry name" value="Cu_amine_oxidase_N3"/>
</dbReference>
<feature type="modified residue" description="2',4',5'-topaquinone" evidence="8">
    <location>
        <position position="800"/>
    </location>
</feature>
<dbReference type="PANTHER" id="PTHR10638">
    <property type="entry name" value="COPPER AMINE OXIDASE"/>
    <property type="match status" value="1"/>
</dbReference>
<dbReference type="InterPro" id="IPR005174">
    <property type="entry name" value="KIB1-4_b-propeller"/>
</dbReference>
<keyword evidence="4 9" id="KW-0560">Oxidoreductase</keyword>
<evidence type="ECO:0000256" key="2">
    <source>
        <dbReference type="ARBA" id="ARBA00022723"/>
    </source>
</evidence>
<dbReference type="InterPro" id="IPR000269">
    <property type="entry name" value="Cu_amine_oxidase"/>
</dbReference>
<feature type="active site" description="Schiff-base intermediate with substrate; via topaquinone" evidence="7">
    <location>
        <position position="800"/>
    </location>
</feature>
<dbReference type="InterPro" id="IPR016182">
    <property type="entry name" value="Cu_amine_oxidase_N-reg"/>
</dbReference>
<dbReference type="FunFam" id="3.10.450.40:FF:000012">
    <property type="entry name" value="Amine oxidase"/>
    <property type="match status" value="1"/>
</dbReference>
<dbReference type="PROSITE" id="PS01165">
    <property type="entry name" value="COPPER_AMINE_OXID_2"/>
    <property type="match status" value="1"/>
</dbReference>
<dbReference type="GO" id="GO:0048038">
    <property type="term" value="F:quinone binding"/>
    <property type="evidence" value="ECO:0007669"/>
    <property type="project" value="InterPro"/>
</dbReference>
<dbReference type="EMBL" id="JACEFO010002349">
    <property type="protein sequence ID" value="KAF8664546.1"/>
    <property type="molecule type" value="Genomic_DNA"/>
</dbReference>
<dbReference type="Pfam" id="PF02727">
    <property type="entry name" value="Cu_amine_oxidN2"/>
    <property type="match status" value="1"/>
</dbReference>
<dbReference type="GO" id="GO:0005507">
    <property type="term" value="F:copper ion binding"/>
    <property type="evidence" value="ECO:0007669"/>
    <property type="project" value="InterPro"/>
</dbReference>
<dbReference type="InterPro" id="IPR015798">
    <property type="entry name" value="Cu_amine_oxidase_C"/>
</dbReference>
<dbReference type="PANTHER" id="PTHR10638:SF71">
    <property type="entry name" value="AMINE OXIDASE"/>
    <property type="match status" value="1"/>
</dbReference>
<feature type="region of interest" description="Disordered" evidence="10">
    <location>
        <begin position="1057"/>
        <end position="1078"/>
    </location>
</feature>
<keyword evidence="2 9" id="KW-0479">Metal-binding</keyword>
<organism evidence="15 16">
    <name type="scientific">Digitaria exilis</name>
    <dbReference type="NCBI Taxonomy" id="1010633"/>
    <lineage>
        <taxon>Eukaryota</taxon>
        <taxon>Viridiplantae</taxon>
        <taxon>Streptophyta</taxon>
        <taxon>Embryophyta</taxon>
        <taxon>Tracheophyta</taxon>
        <taxon>Spermatophyta</taxon>
        <taxon>Magnoliopsida</taxon>
        <taxon>Liliopsida</taxon>
        <taxon>Poales</taxon>
        <taxon>Poaceae</taxon>
        <taxon>PACMAD clade</taxon>
        <taxon>Panicoideae</taxon>
        <taxon>Panicodae</taxon>
        <taxon>Paniceae</taxon>
        <taxon>Anthephorinae</taxon>
        <taxon>Digitaria</taxon>
    </lineage>
</organism>
<dbReference type="PROSITE" id="PS01164">
    <property type="entry name" value="COPPER_AMINE_OXID_1"/>
    <property type="match status" value="1"/>
</dbReference>
<feature type="domain" description="Copper amine oxidase N2-terminal" evidence="12">
    <location>
        <begin position="414"/>
        <end position="494"/>
    </location>
</feature>
<comment type="cofactor">
    <cofactor evidence="9">
        <name>Cu cation</name>
        <dbReference type="ChEBI" id="CHEBI:23378"/>
    </cofactor>
    <text evidence="9">Contains 1 topaquinone per subunit.</text>
</comment>
<protein>
    <recommendedName>
        <fullName evidence="9">Amine oxidase</fullName>
        <ecNumber evidence="9">1.4.3.-</ecNumber>
    </recommendedName>
</protein>
<evidence type="ECO:0000256" key="9">
    <source>
        <dbReference type="RuleBase" id="RU000672"/>
    </source>
</evidence>
<dbReference type="Gene3D" id="3.10.450.40">
    <property type="match status" value="2"/>
</dbReference>
<sequence length="1424" mass="156491">MAAGSSDSPQECEWRDWASLGAGPGVLIAERALGNDYVDFLRFRATCRSWRECAGAAPRPHDAMDPRFHARRWIMLPPHHRTSGQDDRDRRRRWFLNVVTGGRIRLRLKSLRNCYVFGRTAEGLLVLCRKDTYVVRLLNPLTRQVAELPDASTLLGLSLNSTRSDWCRGYIDHVLSNLKLHGAGVVDDSTVMLYFGYCSLAIAKPGDERWTRLTFHDKIFAAMPFAGRIYCVTTKNISVVETVAGLPPKLAVAVDDELDSGDYLRQRDQTCLVNNDGELVLVYRAWTTHVPNDQGSYRVYRVKLGARKLVPMARMIDGQAFFSGTRRSLLVPTGVSESIVPDSMTSATRMTRALPSQRSRQDFSKNISVYMVLAGSETHETDSSQMALLAIVTLGALLFDTTAAAATASSHRPHPLDPLSAAEITAVRAAVLASPLVPSRPLRFHYVGLDEPDKPDVLAYAYGAASSPPPLPRRALVIARAGGESHELVVDVTDASSPSVLSHSVHRGAGFPALTLEEQFAALALAPAYPPFADAVRRRGVRMDDVVCSALPVGWFGGAAPRRRVAKLQCFVAGDTANYYARPIEGVTMVVDLERMAIVGFRDRVAYPVPKAEGTDYRAGKAGPPLPGQPAPGVVVQPEGRGFHIDGHVVRWANWEFHVGFDIRAGTVISLASVDDADAGLRRRVLCRGFVSEIFVPYMDPTEEWYYRTFLDAGETHLGLWAYPLQPGSDCPANAAYLDGYYADQDGNPVKGGKMICVFERYAGDVAWRHTESGLPGQLVTEVRPDVSLVVRMVVSAGNYDYILDWEFKTSGSMKFVVSILVSCRPRQSISSFCDQNNATINVSQASLTGLLEVKATTYTHADEITADAHGTLVSENILAIYHDHFIKYHLDLDIDGTNNSFVKNVVTTKRNTGDPATGGADTPRRSYWTMQREVAETEADGQVGYRLIPSGATAASVLADDDYPQRRASYTKKQVWVTPYNKSEKWAAGLYADESTGDDGLAVGSRRNRGIRDEDIVLWYTLGLHHIPYQEDFPVMPTLSGGFELRPSNFFERNPILRASSPGRHGHSETMASGTRAKRGRIRLANPPPALTAGSSALHQDDRRDWTGLPSGPAGLIADRLLSGDVADYVCFRAACAGWRACCVDPRAQAVGDRRFHPRRWIMLPSAYDISSNRRCFLNVATGGCVHARIPDLRSSCILGTTAEGLLVLCRRDIITNNVVQLVNPLTGQRTDLPGTDTMIGWGRSRSTARRLTILGLDSAGIADDSTVAVSYDSTTLAVAKPGDERWTRFTLDYYTYGNVMASVLPYAGRLYCVTHNKILVVEAAADPIRLEAVALSRYELEIKEGHFKCDWRMYPVYDDEGNLILVHRSMGGGYSSEKYTTYRAKLDTGSVVRMRGLGGQALFLSGLRGSFTVCACQGFLAH</sequence>
<name>A0A835AIF0_9POAL</name>
<dbReference type="SUPFAM" id="SSF49998">
    <property type="entry name" value="Amine oxidase catalytic domain"/>
    <property type="match status" value="2"/>
</dbReference>
<evidence type="ECO:0000259" key="12">
    <source>
        <dbReference type="Pfam" id="PF02727"/>
    </source>
</evidence>
<comment type="PTM">
    <text evidence="8 9">Topaquinone (TPQ) is generated by copper-dependent autoxidation of a specific tyrosyl residue.</text>
</comment>
<gene>
    <name evidence="15" type="ORF">HU200_054728</name>
</gene>
<dbReference type="Pfam" id="PF03478">
    <property type="entry name" value="Beta-prop_KIB1-4"/>
    <property type="match status" value="2"/>
</dbReference>
<dbReference type="Pfam" id="PF01179">
    <property type="entry name" value="Cu_amine_oxid"/>
    <property type="match status" value="2"/>
</dbReference>
<dbReference type="GO" id="GO:0008131">
    <property type="term" value="F:primary methylamine oxidase activity"/>
    <property type="evidence" value="ECO:0007669"/>
    <property type="project" value="InterPro"/>
</dbReference>